<proteinExistence type="predicted"/>
<dbReference type="Proteomes" id="UP000251994">
    <property type="component" value="Chromosome"/>
</dbReference>
<evidence type="ECO:0000313" key="3">
    <source>
        <dbReference type="Proteomes" id="UP000251994"/>
    </source>
</evidence>
<organism evidence="2">
    <name type="scientific">Salmonella enterica</name>
    <name type="common">Salmonella choleraesuis</name>
    <dbReference type="NCBI Taxonomy" id="28901"/>
    <lineage>
        <taxon>Bacteria</taxon>
        <taxon>Pseudomonadati</taxon>
        <taxon>Pseudomonadota</taxon>
        <taxon>Gammaproteobacteria</taxon>
        <taxon>Enterobacterales</taxon>
        <taxon>Enterobacteriaceae</taxon>
        <taxon>Salmonella</taxon>
    </lineage>
</organism>
<reference evidence="1 3" key="1">
    <citation type="submission" date="2018-06" db="EMBL/GenBank/DDBJ databases">
        <title>Completed Genome Sequences of 32 Strains from Various Serotypes of Salmonella enterica.</title>
        <authorList>
            <person name="Nash J.H.E."/>
            <person name="Robertson J."/>
            <person name="Bessonov K."/>
        </authorList>
    </citation>
    <scope>NUCLEOTIDE SEQUENCE [LARGE SCALE GENOMIC DNA]</scope>
    <source>
        <strain evidence="1 3">SA20021456</strain>
    </source>
</reference>
<gene>
    <name evidence="2" type="ORF">A7E06_02570</name>
    <name evidence="1" type="ORF">CHC34_05440</name>
</gene>
<evidence type="ECO:0000313" key="1">
    <source>
        <dbReference type="EMBL" id="AXD70463.1"/>
    </source>
</evidence>
<accession>A0A344S6H4</accession>
<dbReference type="EMBL" id="CP030219">
    <property type="protein sequence ID" value="AXD70463.1"/>
    <property type="molecule type" value="Genomic_DNA"/>
</dbReference>
<sequence>MTKNQKENKFINSKLDWFTINETLDITTGLTNSNINIGDIYRYALSNKIILSIYFQSPIILRRTSKMHNKIKLTSITNSLLERLCFLDNTSFINNNFFITCSDGKYIIPKESIIDTSLNGHEYVSVQHLLAHSLEFPPPVKGKHSVNYGISVLICGEIFQVFEKTTWQKRISQQLMNLPKSLAHEVRKTLSGLSPQLLYAQEYFPLYDLPPDACFVIRRTELEKLLKLYISAPVSTRISSALARFFWLACWHNESIRSLISHPYKLLPIFEQWARDDGITDNLSAETLKAALERGSPIRTPIASKPQNP</sequence>
<dbReference type="AlphaFoldDB" id="A0A344S6H4"/>
<dbReference type="RefSeq" id="WP_063314670.1">
    <property type="nucleotide sequence ID" value="NZ_CP030219.1"/>
</dbReference>
<name>A0A344S6H4_SALER</name>
<evidence type="ECO:0000313" key="2">
    <source>
        <dbReference type="EMBL" id="MIV42493.1"/>
    </source>
</evidence>
<dbReference type="Proteomes" id="UP000839530">
    <property type="component" value="Unassembled WGS sequence"/>
</dbReference>
<dbReference type="EMBL" id="RSUV01000001">
    <property type="protein sequence ID" value="MIV42493.1"/>
    <property type="molecule type" value="Genomic_DNA"/>
</dbReference>
<protein>
    <submittedName>
        <fullName evidence="2">Uncharacterized protein</fullName>
    </submittedName>
</protein>
<reference evidence="2" key="2">
    <citation type="submission" date="2018-07" db="EMBL/GenBank/DDBJ databases">
        <authorList>
            <consortium name="GenomeTrakr network: Whole genome sequencing for foodborne pathogen traceback"/>
        </authorList>
    </citation>
    <scope>NUCLEOTIDE SEQUENCE [LARGE SCALE GENOMIC DNA]</scope>
    <source>
        <strain evidence="2">CFSAN048114</strain>
    </source>
</reference>